<protein>
    <recommendedName>
        <fullName evidence="3">G domain-containing protein</fullName>
    </recommendedName>
</protein>
<evidence type="ECO:0000259" key="3">
    <source>
        <dbReference type="Pfam" id="PF01926"/>
    </source>
</evidence>
<dbReference type="HOGENOM" id="CLU_010061_3_1_7"/>
<proteinExistence type="predicted"/>
<accession>V8C929</accession>
<dbReference type="Pfam" id="PF01926">
    <property type="entry name" value="MMR_HSR1"/>
    <property type="match status" value="1"/>
</dbReference>
<keyword evidence="2" id="KW-0472">Membrane</keyword>
<name>V8C929_9HELI</name>
<reference evidence="4 5" key="1">
    <citation type="journal article" date="2014" name="Genome Announc.">
        <title>Draft genome sequences of six enterohepatic helicobacter species isolated from humans and one from rhesus macaques.</title>
        <authorList>
            <person name="Shen Z."/>
            <person name="Sheh A."/>
            <person name="Young S.K."/>
            <person name="Abouelliel A."/>
            <person name="Ward D.V."/>
            <person name="Earl A.M."/>
            <person name="Fox J.G."/>
        </authorList>
    </citation>
    <scope>NUCLEOTIDE SEQUENCE [LARGE SCALE GENOMIC DNA]</scope>
    <source>
        <strain evidence="4 5">MIT 99-5501</strain>
    </source>
</reference>
<dbReference type="InterPro" id="IPR006073">
    <property type="entry name" value="GTP-bd"/>
</dbReference>
<dbReference type="GO" id="GO:0005525">
    <property type="term" value="F:GTP binding"/>
    <property type="evidence" value="ECO:0007669"/>
    <property type="project" value="InterPro"/>
</dbReference>
<feature type="region of interest" description="Disordered" evidence="1">
    <location>
        <begin position="215"/>
        <end position="235"/>
    </location>
</feature>
<feature type="transmembrane region" description="Helical" evidence="2">
    <location>
        <begin position="536"/>
        <end position="558"/>
    </location>
</feature>
<organism evidence="4 5">
    <name type="scientific">Helicobacter macacae MIT 99-5501</name>
    <dbReference type="NCBI Taxonomy" id="1357400"/>
    <lineage>
        <taxon>Bacteria</taxon>
        <taxon>Pseudomonadati</taxon>
        <taxon>Campylobacterota</taxon>
        <taxon>Epsilonproteobacteria</taxon>
        <taxon>Campylobacterales</taxon>
        <taxon>Helicobacteraceae</taxon>
        <taxon>Helicobacter</taxon>
    </lineage>
</organism>
<dbReference type="AlphaFoldDB" id="V8C929"/>
<dbReference type="PATRIC" id="fig|1357400.3.peg.1741"/>
<feature type="transmembrane region" description="Helical" evidence="2">
    <location>
        <begin position="564"/>
        <end position="586"/>
    </location>
</feature>
<evidence type="ECO:0000313" key="4">
    <source>
        <dbReference type="EMBL" id="ETD23495.1"/>
    </source>
</evidence>
<dbReference type="Gene3D" id="3.40.50.300">
    <property type="entry name" value="P-loop containing nucleotide triphosphate hydrolases"/>
    <property type="match status" value="2"/>
</dbReference>
<dbReference type="Proteomes" id="UP000018731">
    <property type="component" value="Unassembled WGS sequence"/>
</dbReference>
<gene>
    <name evidence="4" type="ORF">HMPREF2086_01300</name>
</gene>
<keyword evidence="5" id="KW-1185">Reference proteome</keyword>
<dbReference type="EMBL" id="AZJI01000005">
    <property type="protein sequence ID" value="ETD23495.1"/>
    <property type="molecule type" value="Genomic_DNA"/>
</dbReference>
<dbReference type="RefSeq" id="WP_023928042.1">
    <property type="nucleotide sequence ID" value="NZ_KI669454.1"/>
</dbReference>
<evidence type="ECO:0000256" key="1">
    <source>
        <dbReference type="SAM" id="MobiDB-lite"/>
    </source>
</evidence>
<dbReference type="eggNOG" id="COG0699">
    <property type="taxonomic scope" value="Bacteria"/>
</dbReference>
<dbReference type="SUPFAM" id="SSF52540">
    <property type="entry name" value="P-loop containing nucleoside triphosphate hydrolases"/>
    <property type="match status" value="1"/>
</dbReference>
<dbReference type="InterPro" id="IPR027417">
    <property type="entry name" value="P-loop_NTPase"/>
</dbReference>
<evidence type="ECO:0000256" key="2">
    <source>
        <dbReference type="SAM" id="Phobius"/>
    </source>
</evidence>
<feature type="region of interest" description="Disordered" evidence="1">
    <location>
        <begin position="24"/>
        <end position="48"/>
    </location>
</feature>
<sequence>MRLEPNKIFDFVIDKVEAMKSHAQSISDDSVGASSDEDASGESKERQKQLTQAKELLQRFESIAIKSAEDYKSVAEFDTFTIAFYGETNAGKSTIIEALRIYFGEGSKQNERAKFDKFCKQYKWYNEGFWGKILAYFNPSLKSNALNNLLGSSDGAIIGDGRKDFTRQNHTYHFSHNGVEFDILDVPGIEGDEKAVIGEILKATKKAHCVFYITRNPQPPQKGDSPNGESKDTQPKGTIEKIKEHLGAQTEVYSIFNKSIKTPSALSDSIIQQSDENGLNDLDSKMRDELGEGYIGRKTLSALVAFCALGEKMPNVELLDDSDLAQRVKGFARTRDKFINAYSKDELLKKSLFLDFANFISNDLAQNIGEKIKKSNFKKAHQILLGLSDTLDNLHKIYGELYEKCYKEVSDSCSNIRSIVYNAKEVAFKSACDAVVDKFISKIREEIYNYINQNVKDSEFEARFKKIIEYEQGALKYKFQIAFEKVEKDIQSDIERELVNFERRIGNIAQEFQSLSIKNSFDSNLNINIDSGIDKWGLVSVGAGVAGVLVTMTVANLWNPAGWAAASALVITALVASVASLVLGAYKSVRKAFSDDYKKSQQRKAVDENLRKISNEIKGKTYESISKHIDENIAPNRGKIVKALQDSVDNIKRASEYFRALRDNEVEPLANQIKNEGGV</sequence>
<feature type="domain" description="G" evidence="3">
    <location>
        <begin position="142"/>
        <end position="226"/>
    </location>
</feature>
<dbReference type="OrthoDB" id="7375852at2"/>
<keyword evidence="2" id="KW-0812">Transmembrane</keyword>
<comment type="caution">
    <text evidence="4">The sequence shown here is derived from an EMBL/GenBank/DDBJ whole genome shotgun (WGS) entry which is preliminary data.</text>
</comment>
<keyword evidence="2" id="KW-1133">Transmembrane helix</keyword>
<dbReference type="STRING" id="1357400.HMPREF2086_01300"/>
<evidence type="ECO:0000313" key="5">
    <source>
        <dbReference type="Proteomes" id="UP000018731"/>
    </source>
</evidence>